<reference evidence="2" key="1">
    <citation type="submission" date="2016-07" db="EMBL/GenBank/DDBJ databases">
        <authorList>
            <person name="Bretaudeau A."/>
        </authorList>
    </citation>
    <scope>NUCLEOTIDE SEQUENCE</scope>
    <source>
        <strain evidence="2">Rice</strain>
        <tissue evidence="2">Whole body</tissue>
    </source>
</reference>
<proteinExistence type="predicted"/>
<evidence type="ECO:0000313" key="2">
    <source>
        <dbReference type="EMBL" id="SOQ50536.1"/>
    </source>
</evidence>
<feature type="region of interest" description="Disordered" evidence="1">
    <location>
        <begin position="234"/>
        <end position="263"/>
    </location>
</feature>
<name>A0A2H1WC54_SPOFR</name>
<gene>
    <name evidence="2" type="ORF">SFRICE_024198</name>
</gene>
<feature type="region of interest" description="Disordered" evidence="1">
    <location>
        <begin position="153"/>
        <end position="172"/>
    </location>
</feature>
<organism evidence="2">
    <name type="scientific">Spodoptera frugiperda</name>
    <name type="common">Fall armyworm</name>
    <dbReference type="NCBI Taxonomy" id="7108"/>
    <lineage>
        <taxon>Eukaryota</taxon>
        <taxon>Metazoa</taxon>
        <taxon>Ecdysozoa</taxon>
        <taxon>Arthropoda</taxon>
        <taxon>Hexapoda</taxon>
        <taxon>Insecta</taxon>
        <taxon>Pterygota</taxon>
        <taxon>Neoptera</taxon>
        <taxon>Endopterygota</taxon>
        <taxon>Lepidoptera</taxon>
        <taxon>Glossata</taxon>
        <taxon>Ditrysia</taxon>
        <taxon>Noctuoidea</taxon>
        <taxon>Noctuidae</taxon>
        <taxon>Amphipyrinae</taxon>
        <taxon>Spodoptera</taxon>
    </lineage>
</organism>
<accession>A0A2H1WC54</accession>
<dbReference type="AlphaFoldDB" id="A0A2H1WC54"/>
<feature type="compositionally biased region" description="Polar residues" evidence="1">
    <location>
        <begin position="235"/>
        <end position="257"/>
    </location>
</feature>
<dbReference type="EMBL" id="ODYU01007611">
    <property type="protein sequence ID" value="SOQ50536.1"/>
    <property type="molecule type" value="Genomic_DNA"/>
</dbReference>
<sequence length="336" mass="35791">MEAAWTLLLKEKAEAECKMERSLSRVLSSILCISGNPGGESRHADVDTVQGVKTTSKTEGADTNNDAVVVERTTRVTIALVATTNGPARAQHVLGDLDEDETVVGSADVLVNSQDHHVTELLGTWSTVLSGLGICPTGPHLWWSDGSLRRAQNATRRTHGSGSGLAASYPYSPSADPHSRWPEIVARVLLAKVSNPIVSIREYPVKTPFLPKMLVITDAFGSNEIITTELELRGNPSSVPRNASVHTREVNQTATQTERADTNDDAVVVERTTRVTLALVATARGPAGAQHVGGDGNTNNAVVVSTAVLVHNHKLDVTELLGTGAGTRLKNKINKI</sequence>
<protein>
    <submittedName>
        <fullName evidence="2">SFRICE_024198</fullName>
    </submittedName>
</protein>
<evidence type="ECO:0000256" key="1">
    <source>
        <dbReference type="SAM" id="MobiDB-lite"/>
    </source>
</evidence>